<dbReference type="PRINTS" id="PR00463">
    <property type="entry name" value="EP450I"/>
</dbReference>
<feature type="transmembrane region" description="Helical" evidence="14">
    <location>
        <begin position="19"/>
        <end position="37"/>
    </location>
</feature>
<feature type="binding site" description="axial binding residue" evidence="13">
    <location>
        <position position="483"/>
    </location>
    <ligand>
        <name>heme</name>
        <dbReference type="ChEBI" id="CHEBI:30413"/>
    </ligand>
    <ligandPart>
        <name>Fe</name>
        <dbReference type="ChEBI" id="CHEBI:18248"/>
    </ligandPart>
</feature>
<protein>
    <submittedName>
        <fullName evidence="15">Cytochrome P450</fullName>
    </submittedName>
</protein>
<evidence type="ECO:0000256" key="1">
    <source>
        <dbReference type="ARBA" id="ARBA00001971"/>
    </source>
</evidence>
<dbReference type="InterPro" id="IPR050121">
    <property type="entry name" value="Cytochrome_P450_monoxygenase"/>
</dbReference>
<evidence type="ECO:0000256" key="10">
    <source>
        <dbReference type="ARBA" id="ARBA00023004"/>
    </source>
</evidence>
<evidence type="ECO:0000256" key="14">
    <source>
        <dbReference type="SAM" id="Phobius"/>
    </source>
</evidence>
<evidence type="ECO:0000256" key="13">
    <source>
        <dbReference type="PIRSR" id="PIRSR602401-1"/>
    </source>
</evidence>
<comment type="cofactor">
    <cofactor evidence="1 13">
        <name>heme</name>
        <dbReference type="ChEBI" id="CHEBI:30413"/>
    </cofactor>
</comment>
<sequence length="538" mass="60463">MSPALALATIYGQLQLRHISYLVTGYALYISFYRLVLYPRFFSPLRNIPGPPLGNPLLGQFLPWLRGEPCIPQREWAKQYGTTVRAMTLFGVERMIYLSPDALHQILVKGWHENPRPPFLRGVLGLMAGHGLLTAIGEDHKRLRKAMNPAFSVQSIMAQTHMYYEPIEGLVELLNEHLEDSPAGKVLPIYEWMGKVTLDIICDTAFGYKPDCLHHPDNELAVAFEELLGLQSGSDIILLACLTSIPGAARLLSSDWVVRHRKWLGRIPLPISMFSKLETLLDSTHRIRNISRQMLREKMAAPDDTSTKKDIMSLLVRAALDADSADEAMIDDRAMVDQVLTFLAAGHETAATGISWALWLLANDQESQGRLREEVTPVFQDSPRPDYRALKSLEFLDCVVNESTRLFPPIAHTSRVTTKDDYVEGVLLPKGTLVNIPIRAISTQKRLWGEDAEEFRPTRWLNLPDTYDATYSNFSFLVGPHSCIGKTMAVNEMRAVLAAVIANFEFAPAYEGQRAHPAMAVTLKPEDNVPLLVKRVRR</sequence>
<dbReference type="Gene3D" id="1.10.630.10">
    <property type="entry name" value="Cytochrome P450"/>
    <property type="match status" value="1"/>
</dbReference>
<dbReference type="GO" id="GO:0004497">
    <property type="term" value="F:monooxygenase activity"/>
    <property type="evidence" value="ECO:0007669"/>
    <property type="project" value="UniProtKB-KW"/>
</dbReference>
<evidence type="ECO:0000256" key="11">
    <source>
        <dbReference type="ARBA" id="ARBA00023033"/>
    </source>
</evidence>
<evidence type="ECO:0000256" key="8">
    <source>
        <dbReference type="ARBA" id="ARBA00022989"/>
    </source>
</evidence>
<keyword evidence="7 13" id="KW-0479">Metal-binding</keyword>
<dbReference type="PANTHER" id="PTHR24305">
    <property type="entry name" value="CYTOCHROME P450"/>
    <property type="match status" value="1"/>
</dbReference>
<proteinExistence type="inferred from homology"/>
<comment type="subcellular location">
    <subcellularLocation>
        <location evidence="2">Membrane</location>
    </subcellularLocation>
</comment>
<evidence type="ECO:0000256" key="7">
    <source>
        <dbReference type="ARBA" id="ARBA00022723"/>
    </source>
</evidence>
<dbReference type="InterPro" id="IPR036396">
    <property type="entry name" value="Cyt_P450_sf"/>
</dbReference>
<evidence type="ECO:0000256" key="9">
    <source>
        <dbReference type="ARBA" id="ARBA00023002"/>
    </source>
</evidence>
<dbReference type="PRINTS" id="PR00385">
    <property type="entry name" value="P450"/>
</dbReference>
<dbReference type="GO" id="GO:0016705">
    <property type="term" value="F:oxidoreductase activity, acting on paired donors, with incorporation or reduction of molecular oxygen"/>
    <property type="evidence" value="ECO:0007669"/>
    <property type="project" value="InterPro"/>
</dbReference>
<keyword evidence="6 14" id="KW-0812">Transmembrane</keyword>
<name>A0AAD7FKA0_9AGAR</name>
<evidence type="ECO:0000256" key="6">
    <source>
        <dbReference type="ARBA" id="ARBA00022692"/>
    </source>
</evidence>
<dbReference type="Pfam" id="PF00067">
    <property type="entry name" value="p450"/>
    <property type="match status" value="1"/>
</dbReference>
<evidence type="ECO:0000313" key="16">
    <source>
        <dbReference type="Proteomes" id="UP001221142"/>
    </source>
</evidence>
<dbReference type="PANTHER" id="PTHR24305:SF166">
    <property type="entry name" value="CYTOCHROME P450 12A4, MITOCHONDRIAL-RELATED"/>
    <property type="match status" value="1"/>
</dbReference>
<dbReference type="SUPFAM" id="SSF48264">
    <property type="entry name" value="Cytochrome P450"/>
    <property type="match status" value="1"/>
</dbReference>
<keyword evidence="11" id="KW-0503">Monooxygenase</keyword>
<dbReference type="Proteomes" id="UP001221142">
    <property type="component" value="Unassembled WGS sequence"/>
</dbReference>
<accession>A0AAD7FKA0</accession>
<evidence type="ECO:0000313" key="15">
    <source>
        <dbReference type="EMBL" id="KAJ7624697.1"/>
    </source>
</evidence>
<keyword evidence="12 14" id="KW-0472">Membrane</keyword>
<comment type="pathway">
    <text evidence="3">Secondary metabolite biosynthesis; terpenoid biosynthesis.</text>
</comment>
<comment type="similarity">
    <text evidence="4">Belongs to the cytochrome P450 family.</text>
</comment>
<evidence type="ECO:0000256" key="2">
    <source>
        <dbReference type="ARBA" id="ARBA00004370"/>
    </source>
</evidence>
<organism evidence="15 16">
    <name type="scientific">Roridomyces roridus</name>
    <dbReference type="NCBI Taxonomy" id="1738132"/>
    <lineage>
        <taxon>Eukaryota</taxon>
        <taxon>Fungi</taxon>
        <taxon>Dikarya</taxon>
        <taxon>Basidiomycota</taxon>
        <taxon>Agaricomycotina</taxon>
        <taxon>Agaricomycetes</taxon>
        <taxon>Agaricomycetidae</taxon>
        <taxon>Agaricales</taxon>
        <taxon>Marasmiineae</taxon>
        <taxon>Mycenaceae</taxon>
        <taxon>Roridomyces</taxon>
    </lineage>
</organism>
<keyword evidence="8 14" id="KW-1133">Transmembrane helix</keyword>
<keyword evidence="16" id="KW-1185">Reference proteome</keyword>
<reference evidence="15" key="1">
    <citation type="submission" date="2023-03" db="EMBL/GenBank/DDBJ databases">
        <title>Massive genome expansion in bonnet fungi (Mycena s.s.) driven by repeated elements and novel gene families across ecological guilds.</title>
        <authorList>
            <consortium name="Lawrence Berkeley National Laboratory"/>
            <person name="Harder C.B."/>
            <person name="Miyauchi S."/>
            <person name="Viragh M."/>
            <person name="Kuo A."/>
            <person name="Thoen E."/>
            <person name="Andreopoulos B."/>
            <person name="Lu D."/>
            <person name="Skrede I."/>
            <person name="Drula E."/>
            <person name="Henrissat B."/>
            <person name="Morin E."/>
            <person name="Kohler A."/>
            <person name="Barry K."/>
            <person name="LaButti K."/>
            <person name="Morin E."/>
            <person name="Salamov A."/>
            <person name="Lipzen A."/>
            <person name="Mereny Z."/>
            <person name="Hegedus B."/>
            <person name="Baldrian P."/>
            <person name="Stursova M."/>
            <person name="Weitz H."/>
            <person name="Taylor A."/>
            <person name="Grigoriev I.V."/>
            <person name="Nagy L.G."/>
            <person name="Martin F."/>
            <person name="Kauserud H."/>
        </authorList>
    </citation>
    <scope>NUCLEOTIDE SEQUENCE</scope>
    <source>
        <strain evidence="15">9284</strain>
    </source>
</reference>
<keyword evidence="10 13" id="KW-0408">Iron</keyword>
<dbReference type="GO" id="GO:0016020">
    <property type="term" value="C:membrane"/>
    <property type="evidence" value="ECO:0007669"/>
    <property type="project" value="UniProtKB-SubCell"/>
</dbReference>
<keyword evidence="5 13" id="KW-0349">Heme</keyword>
<dbReference type="AlphaFoldDB" id="A0AAD7FKA0"/>
<dbReference type="GO" id="GO:0005506">
    <property type="term" value="F:iron ion binding"/>
    <property type="evidence" value="ECO:0007669"/>
    <property type="project" value="InterPro"/>
</dbReference>
<gene>
    <name evidence="15" type="ORF">FB45DRAFT_991592</name>
</gene>
<dbReference type="EMBL" id="JARKIF010000013">
    <property type="protein sequence ID" value="KAJ7624697.1"/>
    <property type="molecule type" value="Genomic_DNA"/>
</dbReference>
<comment type="caution">
    <text evidence="15">The sequence shown here is derived from an EMBL/GenBank/DDBJ whole genome shotgun (WGS) entry which is preliminary data.</text>
</comment>
<keyword evidence="9" id="KW-0560">Oxidoreductase</keyword>
<dbReference type="InterPro" id="IPR001128">
    <property type="entry name" value="Cyt_P450"/>
</dbReference>
<evidence type="ECO:0000256" key="4">
    <source>
        <dbReference type="ARBA" id="ARBA00010617"/>
    </source>
</evidence>
<evidence type="ECO:0000256" key="12">
    <source>
        <dbReference type="ARBA" id="ARBA00023136"/>
    </source>
</evidence>
<dbReference type="GO" id="GO:0020037">
    <property type="term" value="F:heme binding"/>
    <property type="evidence" value="ECO:0007669"/>
    <property type="project" value="InterPro"/>
</dbReference>
<dbReference type="InterPro" id="IPR002401">
    <property type="entry name" value="Cyt_P450_E_grp-I"/>
</dbReference>
<evidence type="ECO:0000256" key="5">
    <source>
        <dbReference type="ARBA" id="ARBA00022617"/>
    </source>
</evidence>
<evidence type="ECO:0000256" key="3">
    <source>
        <dbReference type="ARBA" id="ARBA00004721"/>
    </source>
</evidence>